<accession>A0A6G1HYT9</accession>
<proteinExistence type="predicted"/>
<organism evidence="1 2">
    <name type="scientific">Trichodelitschia bisporula</name>
    <dbReference type="NCBI Taxonomy" id="703511"/>
    <lineage>
        <taxon>Eukaryota</taxon>
        <taxon>Fungi</taxon>
        <taxon>Dikarya</taxon>
        <taxon>Ascomycota</taxon>
        <taxon>Pezizomycotina</taxon>
        <taxon>Dothideomycetes</taxon>
        <taxon>Dothideomycetes incertae sedis</taxon>
        <taxon>Phaeotrichales</taxon>
        <taxon>Phaeotrichaceae</taxon>
        <taxon>Trichodelitschia</taxon>
    </lineage>
</organism>
<gene>
    <name evidence="1" type="ORF">EJ06DRAFT_412504</name>
</gene>
<dbReference type="AlphaFoldDB" id="A0A6G1HYT9"/>
<dbReference type="Proteomes" id="UP000799640">
    <property type="component" value="Unassembled WGS sequence"/>
</dbReference>
<sequence length="149" mass="16715">MRFPFRGYEFRILVCLSSHGPNLHPKYPSLPYRLPLWRPRSLARWRRAEQGRRKARAGGVIPTALRFLLQEIADLLVSNFGPNSPARASHACYQEQGKGGAFAPITEIQGSKISASASPRNISPGICLGVHHERTHDEQLAPDRRMHGK</sequence>
<name>A0A6G1HYT9_9PEZI</name>
<dbReference type="EMBL" id="ML996694">
    <property type="protein sequence ID" value="KAF2400905.1"/>
    <property type="molecule type" value="Genomic_DNA"/>
</dbReference>
<protein>
    <submittedName>
        <fullName evidence="1">Uncharacterized protein</fullName>
    </submittedName>
</protein>
<evidence type="ECO:0000313" key="1">
    <source>
        <dbReference type="EMBL" id="KAF2400905.1"/>
    </source>
</evidence>
<evidence type="ECO:0000313" key="2">
    <source>
        <dbReference type="Proteomes" id="UP000799640"/>
    </source>
</evidence>
<reference evidence="1" key="1">
    <citation type="journal article" date="2020" name="Stud. Mycol.">
        <title>101 Dothideomycetes genomes: a test case for predicting lifestyles and emergence of pathogens.</title>
        <authorList>
            <person name="Haridas S."/>
            <person name="Albert R."/>
            <person name="Binder M."/>
            <person name="Bloem J."/>
            <person name="Labutti K."/>
            <person name="Salamov A."/>
            <person name="Andreopoulos B."/>
            <person name="Baker S."/>
            <person name="Barry K."/>
            <person name="Bills G."/>
            <person name="Bluhm B."/>
            <person name="Cannon C."/>
            <person name="Castanera R."/>
            <person name="Culley D."/>
            <person name="Daum C."/>
            <person name="Ezra D."/>
            <person name="Gonzalez J."/>
            <person name="Henrissat B."/>
            <person name="Kuo A."/>
            <person name="Liang C."/>
            <person name="Lipzen A."/>
            <person name="Lutzoni F."/>
            <person name="Magnuson J."/>
            <person name="Mondo S."/>
            <person name="Nolan M."/>
            <person name="Ohm R."/>
            <person name="Pangilinan J."/>
            <person name="Park H.-J."/>
            <person name="Ramirez L."/>
            <person name="Alfaro M."/>
            <person name="Sun H."/>
            <person name="Tritt A."/>
            <person name="Yoshinaga Y."/>
            <person name="Zwiers L.-H."/>
            <person name="Turgeon B."/>
            <person name="Goodwin S."/>
            <person name="Spatafora J."/>
            <person name="Crous P."/>
            <person name="Grigoriev I."/>
        </authorList>
    </citation>
    <scope>NUCLEOTIDE SEQUENCE</scope>
    <source>
        <strain evidence="1">CBS 262.69</strain>
    </source>
</reference>
<keyword evidence="2" id="KW-1185">Reference proteome</keyword>